<evidence type="ECO:0000313" key="2">
    <source>
        <dbReference type="EMBL" id="GAX12728.1"/>
    </source>
</evidence>
<keyword evidence="3" id="KW-1185">Reference proteome</keyword>
<feature type="compositionally biased region" description="Polar residues" evidence="1">
    <location>
        <begin position="400"/>
        <end position="422"/>
    </location>
</feature>
<evidence type="ECO:0000256" key="1">
    <source>
        <dbReference type="SAM" id="MobiDB-lite"/>
    </source>
</evidence>
<feature type="compositionally biased region" description="Basic and acidic residues" evidence="1">
    <location>
        <begin position="363"/>
        <end position="390"/>
    </location>
</feature>
<accession>A0A1Z5JG40</accession>
<sequence>MHFEDYSTANGRDAELSSGKISMKLHRSLSVSDEADMLAKAVSQASAAAKSILVYGGNLETASSTAKAAASSVLSPSRSATSGFSGMHLLSRRTTRRQAEIIAAMAVVSARKEIEDQRNSAGRAVGGGAHPEKALIFHTAAASVSGSMHASEPHANVNHIRNTRGILPQSAAPLFQSDTDTEAGSENDSQPSRFKTFVSDNVSQFSIGRNLFSKRAVETEKPKDATENQTKTTSLYFRRKKLVNNLSEDGSELARRSALVDAPKMPKQQEEIMRNNDVQHLQSTSKLPEGSYYDSCSYDEGSEDLSYDRHSDASYTEEQSSSQNVNTAPSLEEGCLMSSIAHVFSCGPIKASKSRPSLNTQRQEARDDRGDPRSVKSRENSRADHKDERSNGTQDILRELNSSQQDGRRSQTASGRPSPLSGSMEQIVMGVLTTPPVVSSQKKTFQQRISRGGKQTMDATSLSNLSADGASEISTFSRASRMRLWSGRRKKVEQPE</sequence>
<evidence type="ECO:0000313" key="3">
    <source>
        <dbReference type="Proteomes" id="UP000198406"/>
    </source>
</evidence>
<comment type="caution">
    <text evidence="2">The sequence shown here is derived from an EMBL/GenBank/DDBJ whole genome shotgun (WGS) entry which is preliminary data.</text>
</comment>
<reference evidence="2 3" key="1">
    <citation type="journal article" date="2015" name="Plant Cell">
        <title>Oil accumulation by the oleaginous diatom Fistulifera solaris as revealed by the genome and transcriptome.</title>
        <authorList>
            <person name="Tanaka T."/>
            <person name="Maeda Y."/>
            <person name="Veluchamy A."/>
            <person name="Tanaka M."/>
            <person name="Abida H."/>
            <person name="Marechal E."/>
            <person name="Bowler C."/>
            <person name="Muto M."/>
            <person name="Sunaga Y."/>
            <person name="Tanaka M."/>
            <person name="Yoshino T."/>
            <person name="Taniguchi T."/>
            <person name="Fukuda Y."/>
            <person name="Nemoto M."/>
            <person name="Matsumoto M."/>
            <person name="Wong P.S."/>
            <person name="Aburatani S."/>
            <person name="Fujibuchi W."/>
        </authorList>
    </citation>
    <scope>NUCLEOTIDE SEQUENCE [LARGE SCALE GENOMIC DNA]</scope>
    <source>
        <strain evidence="2 3">JPCC DA0580</strain>
    </source>
</reference>
<feature type="compositionally biased region" description="Polar residues" evidence="1">
    <location>
        <begin position="313"/>
        <end position="327"/>
    </location>
</feature>
<feature type="compositionally biased region" description="Polar residues" evidence="1">
    <location>
        <begin position="276"/>
        <end position="286"/>
    </location>
</feature>
<dbReference type="InParanoid" id="A0A1Z5JG40"/>
<dbReference type="Proteomes" id="UP000198406">
    <property type="component" value="Unassembled WGS sequence"/>
</dbReference>
<protein>
    <submittedName>
        <fullName evidence="2">Uncharacterized protein</fullName>
    </submittedName>
</protein>
<feature type="region of interest" description="Disordered" evidence="1">
    <location>
        <begin position="349"/>
        <end position="422"/>
    </location>
</feature>
<feature type="region of interest" description="Disordered" evidence="1">
    <location>
        <begin position="261"/>
        <end position="327"/>
    </location>
</feature>
<organism evidence="2 3">
    <name type="scientific">Fistulifera solaris</name>
    <name type="common">Oleaginous diatom</name>
    <dbReference type="NCBI Taxonomy" id="1519565"/>
    <lineage>
        <taxon>Eukaryota</taxon>
        <taxon>Sar</taxon>
        <taxon>Stramenopiles</taxon>
        <taxon>Ochrophyta</taxon>
        <taxon>Bacillariophyta</taxon>
        <taxon>Bacillariophyceae</taxon>
        <taxon>Bacillariophycidae</taxon>
        <taxon>Naviculales</taxon>
        <taxon>Naviculaceae</taxon>
        <taxon>Fistulifera</taxon>
    </lineage>
</organism>
<name>A0A1Z5JG40_FISSO</name>
<proteinExistence type="predicted"/>
<dbReference type="AlphaFoldDB" id="A0A1Z5JG40"/>
<dbReference type="EMBL" id="BDSP01000055">
    <property type="protein sequence ID" value="GAX12728.1"/>
    <property type="molecule type" value="Genomic_DNA"/>
</dbReference>
<gene>
    <name evidence="2" type="ORF">FisN_15Hh207</name>
</gene>